<dbReference type="Proteomes" id="UP000632125">
    <property type="component" value="Unassembled WGS sequence"/>
</dbReference>
<sequence>MPYHTDLRTVFEAFGGRQLNYNWLLTDLECNHYPEPVLPYDDEGRPLWLTGEQLSKVVSENDIQFIWGVLSGFDKTVEVDMPGLQVEPSAGNPEHWNGAPAIQHPKAKVEIVCWDSSCTLLLSQDDELSRRFRSFFKEAVDLDEYNASRNNG</sequence>
<accession>A0A927CP57</accession>
<proteinExistence type="predicted"/>
<evidence type="ECO:0000313" key="1">
    <source>
        <dbReference type="EMBL" id="MBD2869170.1"/>
    </source>
</evidence>
<evidence type="ECO:0000313" key="2">
    <source>
        <dbReference type="Proteomes" id="UP000632125"/>
    </source>
</evidence>
<gene>
    <name evidence="1" type="ORF">IDH41_11335</name>
</gene>
<name>A0A927CP57_9BACL</name>
<dbReference type="AlphaFoldDB" id="A0A927CP57"/>
<keyword evidence="2" id="KW-1185">Reference proteome</keyword>
<reference evidence="1" key="1">
    <citation type="submission" date="2020-09" db="EMBL/GenBank/DDBJ databases">
        <title>A novel bacterium of genus Paenibacillus, isolated from South China Sea.</title>
        <authorList>
            <person name="Huang H."/>
            <person name="Mo K."/>
            <person name="Hu Y."/>
        </authorList>
    </citation>
    <scope>NUCLEOTIDE SEQUENCE</scope>
    <source>
        <strain evidence="1">IB182493</strain>
    </source>
</reference>
<comment type="caution">
    <text evidence="1">The sequence shown here is derived from an EMBL/GenBank/DDBJ whole genome shotgun (WGS) entry which is preliminary data.</text>
</comment>
<organism evidence="1 2">
    <name type="scientific">Paenibacillus arenilitoris</name>
    <dbReference type="NCBI Taxonomy" id="2772299"/>
    <lineage>
        <taxon>Bacteria</taxon>
        <taxon>Bacillati</taxon>
        <taxon>Bacillota</taxon>
        <taxon>Bacilli</taxon>
        <taxon>Bacillales</taxon>
        <taxon>Paenibacillaceae</taxon>
        <taxon>Paenibacillus</taxon>
    </lineage>
</organism>
<protein>
    <submittedName>
        <fullName evidence="1">Uncharacterized protein</fullName>
    </submittedName>
</protein>
<dbReference type="EMBL" id="JACXIY010000013">
    <property type="protein sequence ID" value="MBD2869170.1"/>
    <property type="molecule type" value="Genomic_DNA"/>
</dbReference>